<dbReference type="InterPro" id="IPR011989">
    <property type="entry name" value="ARM-like"/>
</dbReference>
<feature type="transmembrane region" description="Helical" evidence="1">
    <location>
        <begin position="14"/>
        <end position="33"/>
    </location>
</feature>
<keyword evidence="1" id="KW-0812">Transmembrane</keyword>
<evidence type="ECO:0000313" key="3">
    <source>
        <dbReference type="Proteomes" id="UP000321513"/>
    </source>
</evidence>
<name>A0A512BA45_9BACT</name>
<dbReference type="EMBL" id="BJYT01000004">
    <property type="protein sequence ID" value="GEO08832.1"/>
    <property type="molecule type" value="Genomic_DNA"/>
</dbReference>
<dbReference type="AlphaFoldDB" id="A0A512BA45"/>
<evidence type="ECO:0000313" key="2">
    <source>
        <dbReference type="EMBL" id="GEO08832.1"/>
    </source>
</evidence>
<accession>A0A512BA45</accession>
<proteinExistence type="predicted"/>
<dbReference type="SUPFAM" id="SSF48371">
    <property type="entry name" value="ARM repeat"/>
    <property type="match status" value="1"/>
</dbReference>
<reference evidence="2 3" key="1">
    <citation type="submission" date="2019-07" db="EMBL/GenBank/DDBJ databases">
        <title>Whole genome shotgun sequence of Segetibacter aerophilus NBRC 106135.</title>
        <authorList>
            <person name="Hosoyama A."/>
            <person name="Uohara A."/>
            <person name="Ohji S."/>
            <person name="Ichikawa N."/>
        </authorList>
    </citation>
    <scope>NUCLEOTIDE SEQUENCE [LARGE SCALE GENOMIC DNA]</scope>
    <source>
        <strain evidence="2 3">NBRC 106135</strain>
    </source>
</reference>
<keyword evidence="1" id="KW-0472">Membrane</keyword>
<keyword evidence="3" id="KW-1185">Reference proteome</keyword>
<evidence type="ECO:0000256" key="1">
    <source>
        <dbReference type="SAM" id="Phobius"/>
    </source>
</evidence>
<dbReference type="RefSeq" id="WP_147202895.1">
    <property type="nucleotide sequence ID" value="NZ_BJYT01000004.1"/>
</dbReference>
<evidence type="ECO:0008006" key="4">
    <source>
        <dbReference type="Google" id="ProtNLM"/>
    </source>
</evidence>
<dbReference type="InterPro" id="IPR016024">
    <property type="entry name" value="ARM-type_fold"/>
</dbReference>
<gene>
    <name evidence="2" type="ORF">SAE01_13280</name>
</gene>
<dbReference type="Gene3D" id="1.25.10.10">
    <property type="entry name" value="Leucine-rich Repeat Variant"/>
    <property type="match status" value="1"/>
</dbReference>
<sequence>MPSIFISYRYPKNIFFRSFLTLVICLNCFFLIAQKKQRPNSTFPNSHLKHIVLPHQTFNSIGKSYGLTGEEIADYNNLEYYDGDVIPKYLTIPLTKRNSSIDKIAFTNEHLVPLFQIKGIPGRLIRYKKNGNNPLIRRVNGSPLLVGYLHTNEVNNEVVETVVPAGIRHFGQVKQAGKKAAITDLKPAITIAIAVPQKALASAVVGGADTVSAIRAAIVLPKIVNSSSTLLKEKRPALVEIKKPQPRPATRERKVLFLVEIQLAITFFLLVIIFFVAALRNRKEVLHTQLKASIRKVLINEVLREETFSENLNRSLSTSDFLKKQMAKKGGRQFIIDEIINGRKSIKGKAGEEFLKLYVSLNMNDDSSKKLKSKNWNDVVKGIQELAIMEQNHKMTEIFHEINSRNELIRMEAQCALVRLSGFGGLWFLNVLNYPISEWQQMKLLSMLSTLPFSDIPDLHLLLTSPNESSVIFTLKLIGLFQQRTMHGEVIKCLANKNETIRFFAIKCLKEIHNEYTVDILLRKFATESRKNKISIVKVMGEIGSQDQLDFLLDVLSVDDDTLKISAAKALSKLGAKGNYLLEEYCGRRGGQYSQIFLHIKSGV</sequence>
<comment type="caution">
    <text evidence="2">The sequence shown here is derived from an EMBL/GenBank/DDBJ whole genome shotgun (WGS) entry which is preliminary data.</text>
</comment>
<dbReference type="OrthoDB" id="1454284at2"/>
<dbReference type="Pfam" id="PF13646">
    <property type="entry name" value="HEAT_2"/>
    <property type="match status" value="1"/>
</dbReference>
<keyword evidence="1" id="KW-1133">Transmembrane helix</keyword>
<feature type="transmembrane region" description="Helical" evidence="1">
    <location>
        <begin position="255"/>
        <end position="279"/>
    </location>
</feature>
<protein>
    <recommendedName>
        <fullName evidence="4">LysM domain-containing protein</fullName>
    </recommendedName>
</protein>
<dbReference type="Proteomes" id="UP000321513">
    <property type="component" value="Unassembled WGS sequence"/>
</dbReference>
<organism evidence="2 3">
    <name type="scientific">Segetibacter aerophilus</name>
    <dbReference type="NCBI Taxonomy" id="670293"/>
    <lineage>
        <taxon>Bacteria</taxon>
        <taxon>Pseudomonadati</taxon>
        <taxon>Bacteroidota</taxon>
        <taxon>Chitinophagia</taxon>
        <taxon>Chitinophagales</taxon>
        <taxon>Chitinophagaceae</taxon>
        <taxon>Segetibacter</taxon>
    </lineage>
</organism>